<dbReference type="AlphaFoldDB" id="A0A284RYP7"/>
<accession>A0A284RYP7</accession>
<feature type="region of interest" description="Disordered" evidence="19">
    <location>
        <begin position="18"/>
        <end position="55"/>
    </location>
</feature>
<keyword evidence="14" id="KW-0753">Steroid metabolism</keyword>
<feature type="compositionally biased region" description="Acidic residues" evidence="19">
    <location>
        <begin position="355"/>
        <end position="367"/>
    </location>
</feature>
<evidence type="ECO:0000256" key="9">
    <source>
        <dbReference type="ARBA" id="ARBA00023002"/>
    </source>
</evidence>
<dbReference type="STRING" id="47428.A0A284RYP7"/>
<dbReference type="Gene3D" id="1.20.120.1630">
    <property type="match status" value="1"/>
</dbReference>
<feature type="region of interest" description="Disordered" evidence="19">
    <location>
        <begin position="264"/>
        <end position="320"/>
    </location>
</feature>
<dbReference type="EMBL" id="FUEG01000021">
    <property type="protein sequence ID" value="SJL13840.1"/>
    <property type="molecule type" value="Genomic_DNA"/>
</dbReference>
<comment type="subcellular location">
    <subcellularLocation>
        <location evidence="1">Membrane</location>
        <topology evidence="1">Multi-pass membrane protein</topology>
    </subcellularLocation>
</comment>
<evidence type="ECO:0000256" key="10">
    <source>
        <dbReference type="ARBA" id="ARBA00023011"/>
    </source>
</evidence>
<feature type="compositionally biased region" description="Low complexity" evidence="19">
    <location>
        <begin position="117"/>
        <end position="128"/>
    </location>
</feature>
<keyword evidence="12 20" id="KW-0472">Membrane</keyword>
<feature type="transmembrane region" description="Helical" evidence="20">
    <location>
        <begin position="884"/>
        <end position="904"/>
    </location>
</feature>
<evidence type="ECO:0000256" key="4">
    <source>
        <dbReference type="ARBA" id="ARBA00022516"/>
    </source>
</evidence>
<keyword evidence="6" id="KW-0521">NADP</keyword>
<feature type="transmembrane region" description="Helical" evidence="20">
    <location>
        <begin position="844"/>
        <end position="864"/>
    </location>
</feature>
<dbReference type="OMA" id="LANWYTR"/>
<evidence type="ECO:0000256" key="6">
    <source>
        <dbReference type="ARBA" id="ARBA00022857"/>
    </source>
</evidence>
<feature type="transmembrane region" description="Helical" evidence="20">
    <location>
        <begin position="139"/>
        <end position="170"/>
    </location>
</feature>
<dbReference type="FunFam" id="1.20.120.1630:FF:000011">
    <property type="entry name" value="Delta(14)-sterol reductase"/>
    <property type="match status" value="1"/>
</dbReference>
<dbReference type="Pfam" id="PF01222">
    <property type="entry name" value="ERG4_ERG24"/>
    <property type="match status" value="1"/>
</dbReference>
<feature type="transmembrane region" description="Helical" evidence="20">
    <location>
        <begin position="916"/>
        <end position="936"/>
    </location>
</feature>
<evidence type="ECO:0000256" key="12">
    <source>
        <dbReference type="ARBA" id="ARBA00023136"/>
    </source>
</evidence>
<feature type="compositionally biased region" description="Acidic residues" evidence="19">
    <location>
        <begin position="37"/>
        <end position="50"/>
    </location>
</feature>
<dbReference type="GO" id="GO:0006696">
    <property type="term" value="P:ergosterol biosynthetic process"/>
    <property type="evidence" value="ECO:0007669"/>
    <property type="project" value="TreeGrafter"/>
</dbReference>
<evidence type="ECO:0000256" key="8">
    <source>
        <dbReference type="ARBA" id="ARBA00022989"/>
    </source>
</evidence>
<feature type="compositionally biased region" description="Polar residues" evidence="19">
    <location>
        <begin position="291"/>
        <end position="309"/>
    </location>
</feature>
<evidence type="ECO:0000256" key="2">
    <source>
        <dbReference type="ARBA" id="ARBA00005402"/>
    </source>
</evidence>
<evidence type="ECO:0000313" key="21">
    <source>
        <dbReference type="EMBL" id="SJL13840.1"/>
    </source>
</evidence>
<keyword evidence="11" id="KW-0443">Lipid metabolism</keyword>
<dbReference type="EC" id="1.3.1.70" evidence="3"/>
<dbReference type="PANTHER" id="PTHR21257:SF52">
    <property type="entry name" value="DELTA(14)-STEROL REDUCTASE TM7SF2"/>
    <property type="match status" value="1"/>
</dbReference>
<comment type="pathway">
    <text evidence="17">Steroid biosynthesis.</text>
</comment>
<feature type="region of interest" description="Disordered" evidence="19">
    <location>
        <begin position="612"/>
        <end position="659"/>
    </location>
</feature>
<comment type="similarity">
    <text evidence="2">Belongs to the ERG4/ERG24 family.</text>
</comment>
<evidence type="ECO:0000313" key="22">
    <source>
        <dbReference type="Proteomes" id="UP000219338"/>
    </source>
</evidence>
<feature type="transmembrane region" description="Helical" evidence="20">
    <location>
        <begin position="788"/>
        <end position="809"/>
    </location>
</feature>
<dbReference type="OrthoDB" id="21151at2759"/>
<dbReference type="GO" id="GO:0050613">
    <property type="term" value="F:Delta14-sterol reductase activity"/>
    <property type="evidence" value="ECO:0007669"/>
    <property type="project" value="UniProtKB-EC"/>
</dbReference>
<keyword evidence="8 20" id="KW-1133">Transmembrane helix</keyword>
<keyword evidence="13" id="KW-1207">Sterol metabolism</keyword>
<proteinExistence type="inferred from homology"/>
<dbReference type="Proteomes" id="UP000219338">
    <property type="component" value="Unassembled WGS sequence"/>
</dbReference>
<evidence type="ECO:0000256" key="15">
    <source>
        <dbReference type="ARBA" id="ARBA00030165"/>
    </source>
</evidence>
<evidence type="ECO:0000256" key="11">
    <source>
        <dbReference type="ARBA" id="ARBA00023098"/>
    </source>
</evidence>
<feature type="transmembrane region" description="Helical" evidence="20">
    <location>
        <begin position="1149"/>
        <end position="1169"/>
    </location>
</feature>
<reference evidence="22" key="1">
    <citation type="journal article" date="2017" name="Nat. Ecol. Evol.">
        <title>Genome expansion and lineage-specific genetic innovations in the forest pathogenic fungi Armillaria.</title>
        <authorList>
            <person name="Sipos G."/>
            <person name="Prasanna A.N."/>
            <person name="Walter M.C."/>
            <person name="O'Connor E."/>
            <person name="Balint B."/>
            <person name="Krizsan K."/>
            <person name="Kiss B."/>
            <person name="Hess J."/>
            <person name="Varga T."/>
            <person name="Slot J."/>
            <person name="Riley R."/>
            <person name="Boka B."/>
            <person name="Rigling D."/>
            <person name="Barry K."/>
            <person name="Lee J."/>
            <person name="Mihaltcheva S."/>
            <person name="LaButti K."/>
            <person name="Lipzen A."/>
            <person name="Waldron R."/>
            <person name="Moloney N.M."/>
            <person name="Sperisen C."/>
            <person name="Kredics L."/>
            <person name="Vagvoelgyi C."/>
            <person name="Patrignani A."/>
            <person name="Fitzpatrick D."/>
            <person name="Nagy I."/>
            <person name="Doyle S."/>
            <person name="Anderson J.B."/>
            <person name="Grigoriev I.V."/>
            <person name="Gueldener U."/>
            <person name="Muensterkoetter M."/>
            <person name="Nagy L.G."/>
        </authorList>
    </citation>
    <scope>NUCLEOTIDE SEQUENCE [LARGE SCALE GENOMIC DNA]</scope>
    <source>
        <strain evidence="22">C18/9</strain>
    </source>
</reference>
<evidence type="ECO:0000256" key="5">
    <source>
        <dbReference type="ARBA" id="ARBA00022692"/>
    </source>
</evidence>
<protein>
    <recommendedName>
        <fullName evidence="18">Delta(14)-sterol reductase</fullName>
        <ecNumber evidence="3">1.3.1.70</ecNumber>
    </recommendedName>
    <alternativeName>
        <fullName evidence="15">C-14 sterol reductase</fullName>
    </alternativeName>
    <alternativeName>
        <fullName evidence="16">Sterol C14-reductase</fullName>
    </alternativeName>
</protein>
<evidence type="ECO:0000256" key="20">
    <source>
        <dbReference type="SAM" id="Phobius"/>
    </source>
</evidence>
<gene>
    <name evidence="21" type="ORF">ARMOST_17289</name>
</gene>
<feature type="region of interest" description="Disordered" evidence="19">
    <location>
        <begin position="96"/>
        <end position="134"/>
    </location>
</feature>
<sequence>MAQAVFDEHPLERYLRDVGEAPDLMPGGSPDFIGHDDFEDASYTEQDEGESEPKNELLANWYTRVQSILSRFTSTSRPFVERFKYDIISSSLLSTSLSNSRPARPTSGSIPGGTLHSRTSSVDHSSPPSSAPTPSPPEYWLPSIALAMVVIFFSAGHSFLALLLAGVMFLTVYIQTFDGKGDVSPVMDTLNDLISANDAWNSVVHEVLALVEKDEKYSSVPSSPSSPLRVALSSTLHTTQTQSDNVRNLFAALTFPSELSQLSEMYAPPSPPPKSFFFPPRPISEPSSRRLSFTSRDSKRSTWNGSYSSLAGAGSPTRQILKRREKRRSDLSALLGVPTSQSEPVTPISALSGVQEEDHDTSDDDDLSFTNPPEGSTPFGMAALDLRRRRKSAGLNALGMSFNRSYVSPPRSPISTSSALRSPTASATKFTAIQPARHPLSLSSLQTLLQCTLSSKRYACAHLLALRFGEDDDEGYWEDVRSVMELLTSTFADTAARLTEALEEAEALKLRLENPSPSSLPSHSRSVSLTGQSFAPMPSHMSRFAVHVDAISSALKDAREDLDQCVDALRDEASLFSPSPHPALEAYERLRRELGLALRECERGRERLLDIISPPRLDDDPDPDADPFSGDSGGIPDDLPGLASDDSDKPDSSASPAEYGDVTVDHHAAITEERLPPPGIEQVFESEEGAGMLFHREKSKLSREERIKLVKQRRERGETALVPRESDDGGLKVEKWGPGGEVVQELKDVIWKVGEKRRRLFNVPSTVTPPLLDSVNSDLNPRTTHYEFFGPPGAFFIILLLPITTYALYFGCSEETGGCPPALATDRVIAAVSSLEWWKGLWDTEAACIYLAWYAFCVVAWVILPGDQIEGVALRTGERKKYKINGFSTFLLALGIAIGIIYQNGPEGFTFIYDKWVGFVTASFLMVFILSLYAYVMSFRPGKLLALGGNSGNIIYDFFIGRELNPAIGSFDIKSFNELRPGLILWTIVDISMVCEQAVRRGGFGNVTDSMWLVLLFQGGYVADSLYNEPAVFTTMDIISDGFGFMLSVPIAWEPFAYSLQARYLVFKPVELGPFWTVVVFLVNAIGYYIFRAANGEKNNFRNGRNPKNLKYFTTASGSKLLTSGWWGHSRHPNYFGDLLMALAWSLPTGFNTPITYFYVSYFLILLIHRQLRDDENCKRKYGEDWETYKKMVPYRIIPDIHTDSLEVVAKKLVIGSRYYSVGGN</sequence>
<keyword evidence="4" id="KW-0444">Lipid biosynthesis</keyword>
<evidence type="ECO:0000256" key="18">
    <source>
        <dbReference type="ARBA" id="ARBA00069705"/>
    </source>
</evidence>
<organism evidence="21 22">
    <name type="scientific">Armillaria ostoyae</name>
    <name type="common">Armillaria root rot fungus</name>
    <dbReference type="NCBI Taxonomy" id="47428"/>
    <lineage>
        <taxon>Eukaryota</taxon>
        <taxon>Fungi</taxon>
        <taxon>Dikarya</taxon>
        <taxon>Basidiomycota</taxon>
        <taxon>Agaricomycotina</taxon>
        <taxon>Agaricomycetes</taxon>
        <taxon>Agaricomycetidae</taxon>
        <taxon>Agaricales</taxon>
        <taxon>Marasmiineae</taxon>
        <taxon>Physalacriaceae</taxon>
        <taxon>Armillaria</taxon>
    </lineage>
</organism>
<feature type="transmembrane region" description="Helical" evidence="20">
    <location>
        <begin position="1073"/>
        <end position="1091"/>
    </location>
</feature>
<dbReference type="InterPro" id="IPR001171">
    <property type="entry name" value="ERG24_DHCR-like"/>
</dbReference>
<keyword evidence="22" id="KW-1185">Reference proteome</keyword>
<evidence type="ECO:0000256" key="13">
    <source>
        <dbReference type="ARBA" id="ARBA00023166"/>
    </source>
</evidence>
<keyword evidence="10" id="KW-0756">Sterol biosynthesis</keyword>
<keyword evidence="7" id="KW-0752">Steroid biosynthesis</keyword>
<name>A0A284RYP7_ARMOS</name>
<feature type="region of interest" description="Disordered" evidence="19">
    <location>
        <begin position="353"/>
        <end position="380"/>
    </location>
</feature>
<evidence type="ECO:0000256" key="1">
    <source>
        <dbReference type="ARBA" id="ARBA00004141"/>
    </source>
</evidence>
<dbReference type="PANTHER" id="PTHR21257">
    <property type="entry name" value="DELTA(14)-STEROL REDUCTASE"/>
    <property type="match status" value="1"/>
</dbReference>
<evidence type="ECO:0000256" key="7">
    <source>
        <dbReference type="ARBA" id="ARBA00022955"/>
    </source>
</evidence>
<evidence type="ECO:0000256" key="14">
    <source>
        <dbReference type="ARBA" id="ARBA00023221"/>
    </source>
</evidence>
<feature type="compositionally biased region" description="Pro residues" evidence="19">
    <location>
        <begin position="268"/>
        <end position="283"/>
    </location>
</feature>
<keyword evidence="9" id="KW-0560">Oxidoreductase</keyword>
<dbReference type="PROSITE" id="PS01018">
    <property type="entry name" value="STEROL_REDUCT_2"/>
    <property type="match status" value="1"/>
</dbReference>
<dbReference type="GO" id="GO:0005789">
    <property type="term" value="C:endoplasmic reticulum membrane"/>
    <property type="evidence" value="ECO:0007669"/>
    <property type="project" value="TreeGrafter"/>
</dbReference>
<evidence type="ECO:0000256" key="17">
    <source>
        <dbReference type="ARBA" id="ARBA00060577"/>
    </source>
</evidence>
<evidence type="ECO:0000256" key="3">
    <source>
        <dbReference type="ARBA" id="ARBA00012413"/>
    </source>
</evidence>
<evidence type="ECO:0000256" key="19">
    <source>
        <dbReference type="SAM" id="MobiDB-lite"/>
    </source>
</evidence>
<keyword evidence="5 20" id="KW-0812">Transmembrane</keyword>
<dbReference type="InterPro" id="IPR018083">
    <property type="entry name" value="Sterol_reductase_CS"/>
</dbReference>
<evidence type="ECO:0000256" key="16">
    <source>
        <dbReference type="ARBA" id="ARBA00031227"/>
    </source>
</evidence>